<dbReference type="EMBL" id="DQWE01000055">
    <property type="protein sequence ID" value="HDI82411.1"/>
    <property type="molecule type" value="Genomic_DNA"/>
</dbReference>
<dbReference type="PROSITE" id="PS01277">
    <property type="entry name" value="RIBONUCLEASE_PH"/>
    <property type="match status" value="1"/>
</dbReference>
<comment type="catalytic activity">
    <reaction evidence="6">
        <text>tRNA(n+1) + phosphate = tRNA(n) + a ribonucleoside 5'-diphosphate</text>
        <dbReference type="Rhea" id="RHEA:10628"/>
        <dbReference type="Rhea" id="RHEA-COMP:17343"/>
        <dbReference type="Rhea" id="RHEA-COMP:17344"/>
        <dbReference type="ChEBI" id="CHEBI:43474"/>
        <dbReference type="ChEBI" id="CHEBI:57930"/>
        <dbReference type="ChEBI" id="CHEBI:173114"/>
        <dbReference type="EC" id="2.7.7.56"/>
    </reaction>
</comment>
<dbReference type="CDD" id="cd11362">
    <property type="entry name" value="RNase_PH_bact"/>
    <property type="match status" value="1"/>
</dbReference>
<name>A0A7C0ZBR8_UNCW3</name>
<gene>
    <name evidence="6" type="primary">rph</name>
    <name evidence="9" type="ORF">ENF18_01295</name>
</gene>
<evidence type="ECO:0000256" key="3">
    <source>
        <dbReference type="ARBA" id="ARBA00022555"/>
    </source>
</evidence>
<dbReference type="EC" id="2.7.7.56" evidence="6"/>
<dbReference type="InterPro" id="IPR036345">
    <property type="entry name" value="ExoRNase_PH_dom2_sf"/>
</dbReference>
<keyword evidence="5" id="KW-0694">RNA-binding</keyword>
<dbReference type="InterPro" id="IPR015847">
    <property type="entry name" value="ExoRNase_PH_dom2"/>
</dbReference>
<dbReference type="GO" id="GO:0016075">
    <property type="term" value="P:rRNA catabolic process"/>
    <property type="evidence" value="ECO:0007669"/>
    <property type="project" value="UniProtKB-UniRule"/>
</dbReference>
<keyword evidence="4 6" id="KW-0819">tRNA processing</keyword>
<evidence type="ECO:0000259" key="7">
    <source>
        <dbReference type="Pfam" id="PF01138"/>
    </source>
</evidence>
<dbReference type="SUPFAM" id="SSF54211">
    <property type="entry name" value="Ribosomal protein S5 domain 2-like"/>
    <property type="match status" value="1"/>
</dbReference>
<dbReference type="HAMAP" id="MF_00564">
    <property type="entry name" value="RNase_PH"/>
    <property type="match status" value="1"/>
</dbReference>
<comment type="subunit">
    <text evidence="6">Homohexameric ring arranged as a trimer of dimers.</text>
</comment>
<dbReference type="GO" id="GO:0000049">
    <property type="term" value="F:tRNA binding"/>
    <property type="evidence" value="ECO:0007669"/>
    <property type="project" value="UniProtKB-UniRule"/>
</dbReference>
<dbReference type="GO" id="GO:0000175">
    <property type="term" value="F:3'-5'-RNA exonuclease activity"/>
    <property type="evidence" value="ECO:0007669"/>
    <property type="project" value="UniProtKB-UniRule"/>
</dbReference>
<evidence type="ECO:0000313" key="9">
    <source>
        <dbReference type="EMBL" id="HDI82411.1"/>
    </source>
</evidence>
<feature type="domain" description="Exoribonuclease phosphorolytic" evidence="8">
    <location>
        <begin position="157"/>
        <end position="220"/>
    </location>
</feature>
<dbReference type="Pfam" id="PF01138">
    <property type="entry name" value="RNase_PH"/>
    <property type="match status" value="1"/>
</dbReference>
<dbReference type="PANTHER" id="PTHR11953:SF0">
    <property type="entry name" value="EXOSOME COMPLEX COMPONENT RRP41"/>
    <property type="match status" value="1"/>
</dbReference>
<evidence type="ECO:0000256" key="4">
    <source>
        <dbReference type="ARBA" id="ARBA00022694"/>
    </source>
</evidence>
<reference evidence="9" key="1">
    <citation type="journal article" date="2020" name="mSystems">
        <title>Genome- and Community-Level Interaction Insights into Carbon Utilization and Element Cycling Functions of Hydrothermarchaeota in Hydrothermal Sediment.</title>
        <authorList>
            <person name="Zhou Z."/>
            <person name="Liu Y."/>
            <person name="Xu W."/>
            <person name="Pan J."/>
            <person name="Luo Z.H."/>
            <person name="Li M."/>
        </authorList>
    </citation>
    <scope>NUCLEOTIDE SEQUENCE [LARGE SCALE GENOMIC DNA]</scope>
    <source>
        <strain evidence="9">HyVt-102</strain>
    </source>
</reference>
<dbReference type="Pfam" id="PF03725">
    <property type="entry name" value="RNase_PH_C"/>
    <property type="match status" value="1"/>
</dbReference>
<dbReference type="NCBIfam" id="TIGR01966">
    <property type="entry name" value="RNasePH"/>
    <property type="match status" value="1"/>
</dbReference>
<dbReference type="GO" id="GO:0031125">
    <property type="term" value="P:rRNA 3'-end processing"/>
    <property type="evidence" value="ECO:0007669"/>
    <property type="project" value="UniProtKB-ARBA"/>
</dbReference>
<comment type="caution">
    <text evidence="9">The sequence shown here is derived from an EMBL/GenBank/DDBJ whole genome shotgun (WGS) entry which is preliminary data.</text>
</comment>
<dbReference type="InterPro" id="IPR020568">
    <property type="entry name" value="Ribosomal_Su5_D2-typ_SF"/>
</dbReference>
<dbReference type="Gene3D" id="3.30.230.70">
    <property type="entry name" value="GHMP Kinase, N-terminal domain"/>
    <property type="match status" value="1"/>
</dbReference>
<dbReference type="InterPro" id="IPR002381">
    <property type="entry name" value="RNase_PH_bac-type"/>
</dbReference>
<evidence type="ECO:0000259" key="8">
    <source>
        <dbReference type="Pfam" id="PF03725"/>
    </source>
</evidence>
<dbReference type="Proteomes" id="UP000885847">
    <property type="component" value="Unassembled WGS sequence"/>
</dbReference>
<dbReference type="InterPro" id="IPR027408">
    <property type="entry name" value="PNPase/RNase_PH_dom_sf"/>
</dbReference>
<keyword evidence="6 9" id="KW-0808">Transferase</keyword>
<dbReference type="AlphaFoldDB" id="A0A7C0ZBR8"/>
<protein>
    <recommendedName>
        <fullName evidence="6">Ribonuclease PH</fullName>
        <shortName evidence="6">RNase PH</shortName>
        <ecNumber evidence="6">2.7.7.56</ecNumber>
    </recommendedName>
    <alternativeName>
        <fullName evidence="6">tRNA nucleotidyltransferase</fullName>
    </alternativeName>
</protein>
<organism evidence="9">
    <name type="scientific">candidate division WOR-3 bacterium</name>
    <dbReference type="NCBI Taxonomy" id="2052148"/>
    <lineage>
        <taxon>Bacteria</taxon>
        <taxon>Bacteria division WOR-3</taxon>
    </lineage>
</organism>
<proteinExistence type="inferred from homology"/>
<feature type="binding site" evidence="6">
    <location>
        <begin position="123"/>
        <end position="125"/>
    </location>
    <ligand>
        <name>phosphate</name>
        <dbReference type="ChEBI" id="CHEBI:43474"/>
        <note>substrate</note>
    </ligand>
</feature>
<dbReference type="SUPFAM" id="SSF55666">
    <property type="entry name" value="Ribonuclease PH domain 2-like"/>
    <property type="match status" value="1"/>
</dbReference>
<sequence length="241" mass="26950">MERAGGRKPDELRPVRITLDFLNRVPGSVLIEQGNTKVLVNATIEDTVPPFLRGSGTGWITAEYSMLPRSSDTRIPRERKHISGRTYEIQRLIGRSIRQAFDLKRMGERTIIIDCDVLQADGGTRTASITGAFVSVYHAFRRMMVLGEIEGIPLRSFVAAVSVGIINDEFLLDLDYQEDSQADVDMNVVMTEDGKLIEIQGTGEGRSFTREEMDRLVDLAWHGIKQLIEIQRDALSTLLAG</sequence>
<dbReference type="FunFam" id="3.30.230.70:FF:000003">
    <property type="entry name" value="Ribonuclease PH"/>
    <property type="match status" value="1"/>
</dbReference>
<feature type="domain" description="Exoribonuclease phosphorolytic" evidence="7">
    <location>
        <begin position="11"/>
        <end position="139"/>
    </location>
</feature>
<keyword evidence="2 6" id="KW-0698">rRNA processing</keyword>
<evidence type="ECO:0000256" key="2">
    <source>
        <dbReference type="ARBA" id="ARBA00022552"/>
    </source>
</evidence>
<dbReference type="PANTHER" id="PTHR11953">
    <property type="entry name" value="EXOSOME COMPLEX COMPONENT"/>
    <property type="match status" value="1"/>
</dbReference>
<dbReference type="InterPro" id="IPR001247">
    <property type="entry name" value="ExoRNase_PH_dom1"/>
</dbReference>
<accession>A0A7C0ZBR8</accession>
<keyword evidence="6 9" id="KW-0548">Nucleotidyltransferase</keyword>
<keyword evidence="3 6" id="KW-0820">tRNA-binding</keyword>
<dbReference type="GO" id="GO:0009022">
    <property type="term" value="F:tRNA nucleotidyltransferase activity"/>
    <property type="evidence" value="ECO:0007669"/>
    <property type="project" value="UniProtKB-UniRule"/>
</dbReference>
<evidence type="ECO:0000256" key="5">
    <source>
        <dbReference type="ARBA" id="ARBA00022884"/>
    </source>
</evidence>
<dbReference type="InterPro" id="IPR018336">
    <property type="entry name" value="RNase_PH_CS"/>
</dbReference>
<comment type="function">
    <text evidence="6">Phosphorolytic 3'-5' exoribonuclease that plays an important role in tRNA 3'-end maturation. Removes nucleotide residues following the 3'-CCA terminus of tRNAs; can also add nucleotides to the ends of RNA molecules by using nucleoside diphosphates as substrates, but this may not be physiologically important. Probably plays a role in initiation of 16S rRNA degradation (leading to ribosome degradation) during starvation.</text>
</comment>
<dbReference type="InterPro" id="IPR050080">
    <property type="entry name" value="RNase_PH"/>
</dbReference>
<feature type="binding site" evidence="6">
    <location>
        <position position="85"/>
    </location>
    <ligand>
        <name>phosphate</name>
        <dbReference type="ChEBI" id="CHEBI:43474"/>
        <note>substrate</note>
    </ligand>
</feature>
<evidence type="ECO:0000256" key="6">
    <source>
        <dbReference type="HAMAP-Rule" id="MF_00564"/>
    </source>
</evidence>
<evidence type="ECO:0000256" key="1">
    <source>
        <dbReference type="ARBA" id="ARBA00006678"/>
    </source>
</evidence>
<dbReference type="GO" id="GO:0008033">
    <property type="term" value="P:tRNA processing"/>
    <property type="evidence" value="ECO:0007669"/>
    <property type="project" value="UniProtKB-UniRule"/>
</dbReference>
<comment type="similarity">
    <text evidence="1 6">Belongs to the RNase PH family.</text>
</comment>